<dbReference type="SUPFAM" id="SSF51905">
    <property type="entry name" value="FAD/NAD(P)-binding domain"/>
    <property type="match status" value="1"/>
</dbReference>
<dbReference type="PANTHER" id="PTHR43106:SF1">
    <property type="entry name" value="DEHYDROGENASE-RELATED"/>
    <property type="match status" value="1"/>
</dbReference>
<gene>
    <name evidence="4" type="ORF">CQ13_06135</name>
</gene>
<dbReference type="EMBL" id="LLYA01000159">
    <property type="protein sequence ID" value="KRR23605.1"/>
    <property type="molecule type" value="Genomic_DNA"/>
</dbReference>
<proteinExistence type="predicted"/>
<keyword evidence="5" id="KW-1185">Reference proteome</keyword>
<dbReference type="GO" id="GO:0016491">
    <property type="term" value="F:oxidoreductase activity"/>
    <property type="evidence" value="ECO:0007669"/>
    <property type="project" value="UniProtKB-KW"/>
</dbReference>
<reference evidence="4 5" key="1">
    <citation type="submission" date="2014-03" db="EMBL/GenBank/DDBJ databases">
        <title>Bradyrhizobium valentinum sp. nov., isolated from effective nodules of Lupinus mariae-josephae, a lupine endemic of basic-lime soils in Eastern Spain.</title>
        <authorList>
            <person name="Duran D."/>
            <person name="Rey L."/>
            <person name="Navarro A."/>
            <person name="Busquets A."/>
            <person name="Imperial J."/>
            <person name="Ruiz-Argueso T."/>
        </authorList>
    </citation>
    <scope>NUCLEOTIDE SEQUENCE [LARGE SCALE GENOMIC DNA]</scope>
    <source>
        <strain evidence="4 5">Ro19</strain>
    </source>
</reference>
<keyword evidence="1" id="KW-0285">Flavoprotein</keyword>
<dbReference type="PRINTS" id="PR00368">
    <property type="entry name" value="FADPNR"/>
</dbReference>
<keyword evidence="2" id="KW-0560">Oxidoreductase</keyword>
<dbReference type="OrthoDB" id="5287468at2"/>
<evidence type="ECO:0000256" key="1">
    <source>
        <dbReference type="ARBA" id="ARBA00022630"/>
    </source>
</evidence>
<dbReference type="InterPro" id="IPR036188">
    <property type="entry name" value="FAD/NAD-bd_sf"/>
</dbReference>
<protein>
    <recommendedName>
        <fullName evidence="3">FAD-dependent oxidoreductase 2 FAD-binding domain-containing protein</fullName>
    </recommendedName>
</protein>
<dbReference type="InterPro" id="IPR003953">
    <property type="entry name" value="FAD-dep_OxRdtase_2_FAD-bd"/>
</dbReference>
<dbReference type="Gene3D" id="3.50.50.60">
    <property type="entry name" value="FAD/NAD(P)-binding domain"/>
    <property type="match status" value="1"/>
</dbReference>
<dbReference type="Proteomes" id="UP000052023">
    <property type="component" value="Unassembled WGS sequence"/>
</dbReference>
<evidence type="ECO:0000256" key="2">
    <source>
        <dbReference type="ARBA" id="ARBA00023002"/>
    </source>
</evidence>
<dbReference type="AlphaFoldDB" id="A0A0R3N020"/>
<organism evidence="4 5">
    <name type="scientific">Bradyrhizobium retamae</name>
    <dbReference type="NCBI Taxonomy" id="1300035"/>
    <lineage>
        <taxon>Bacteria</taxon>
        <taxon>Pseudomonadati</taxon>
        <taxon>Pseudomonadota</taxon>
        <taxon>Alphaproteobacteria</taxon>
        <taxon>Hyphomicrobiales</taxon>
        <taxon>Nitrobacteraceae</taxon>
        <taxon>Bradyrhizobium</taxon>
    </lineage>
</organism>
<feature type="domain" description="FAD-dependent oxidoreductase 2 FAD-binding" evidence="3">
    <location>
        <begin position="16"/>
        <end position="45"/>
    </location>
</feature>
<evidence type="ECO:0000313" key="4">
    <source>
        <dbReference type="EMBL" id="KRR23605.1"/>
    </source>
</evidence>
<evidence type="ECO:0000313" key="5">
    <source>
        <dbReference type="Proteomes" id="UP000052023"/>
    </source>
</evidence>
<evidence type="ECO:0000259" key="3">
    <source>
        <dbReference type="Pfam" id="PF00890"/>
    </source>
</evidence>
<comment type="caution">
    <text evidence="4">The sequence shown here is derived from an EMBL/GenBank/DDBJ whole genome shotgun (WGS) entry which is preliminary data.</text>
</comment>
<name>A0A0R3N020_9BRAD</name>
<dbReference type="PANTHER" id="PTHR43106">
    <property type="entry name" value="DEHYDROGENASE-RELATED"/>
    <property type="match status" value="1"/>
</dbReference>
<dbReference type="Pfam" id="PF00890">
    <property type="entry name" value="FAD_binding_2"/>
    <property type="match status" value="1"/>
</dbReference>
<sequence length="405" mass="43076">MNFSDVAAGSSASFFDCVIIGGGLAGLVCALRLSTSQLRVAIIDQPLPQANGDLGGFAKFSGAKFSYLPAGRGLVPLLGSEDSLKDLLRHLSAVLGLEAPKIENLPPSPTLGSSLRLYHSVVLTTVQMDRLIETLEAKVAAKCSFISGAVVRIRPTMDGWEVDGPEGKLCSAKTVVCAGGRLGSRLLEQAGADPQPGRGLDVGVRIEFLDAAGSAALRSYGPDAKIIRGRCRTFCLNSPGRVYRYPFGDFSIAGGVVADSEFARSNFGLLCRLDRTAEIRDEIVKSLRSIPKETLERQAVVSDAIFGETESVIRSAFGEGVFRDLLDLGAYLGEVALVDWSSPHIVHFPLLDWHWNTYALPKTHRTSLSGVYAVGDIGGHARGLLQAAASGWIAANEVIVAYEGT</sequence>
<accession>A0A0R3N020</accession>